<proteinExistence type="predicted"/>
<name>A0A1X7VRK7_AMPQE</name>
<accession>A0A1X7VRK7</accession>
<organism evidence="1">
    <name type="scientific">Amphimedon queenslandica</name>
    <name type="common">Sponge</name>
    <dbReference type="NCBI Taxonomy" id="400682"/>
    <lineage>
        <taxon>Eukaryota</taxon>
        <taxon>Metazoa</taxon>
        <taxon>Porifera</taxon>
        <taxon>Demospongiae</taxon>
        <taxon>Heteroscleromorpha</taxon>
        <taxon>Haplosclerida</taxon>
        <taxon>Niphatidae</taxon>
        <taxon>Amphimedon</taxon>
    </lineage>
</organism>
<dbReference type="PANTHER" id="PTHR31912:SF34">
    <property type="entry name" value="NOTOCHORD-RELATED PROTEIN"/>
    <property type="match status" value="1"/>
</dbReference>
<protein>
    <submittedName>
        <fullName evidence="1">Uncharacterized protein</fullName>
    </submittedName>
</protein>
<dbReference type="OrthoDB" id="10034966at2759"/>
<dbReference type="EnsemblMetazoa" id="Aqu2.1.43001_001">
    <property type="protein sequence ID" value="Aqu2.1.43001_001"/>
    <property type="gene ID" value="Aqu2.1.43001"/>
</dbReference>
<reference evidence="1" key="1">
    <citation type="submission" date="2017-05" db="UniProtKB">
        <authorList>
            <consortium name="EnsemblMetazoa"/>
        </authorList>
    </citation>
    <scope>IDENTIFICATION</scope>
</reference>
<sequence>LELIFFTPTNLNPQYRSNCKGIFLSTVTVIEKHGIDKVLEPLVDDLKFLATTGISVTKGFVHAALLAFHDDNLASHYIGINRNDILNTVSGFSVAKGLPQDIMHDLLEGVLNFQLKLFIKHCIRSKYFVLQLNKRIKSFDYVHTLSNQKPPPSQRQIIPECDVHYHYPLLVIKILAICLAPVVPDNVVAYLRVLIEEHHQLFREICKDENFIPKLHYLVYYPNQMLRHGPLVRSWTM</sequence>
<dbReference type="AlphaFoldDB" id="A0A1X7VRK7"/>
<evidence type="ECO:0000313" key="1">
    <source>
        <dbReference type="EnsemblMetazoa" id="Aqu2.1.43001_001"/>
    </source>
</evidence>
<dbReference type="PANTHER" id="PTHR31912">
    <property type="entry name" value="IP13529P"/>
    <property type="match status" value="1"/>
</dbReference>
<dbReference type="InParanoid" id="A0A1X7VRK7"/>